<organism evidence="1 2">
    <name type="scientific">Boeremia exigua</name>
    <dbReference type="NCBI Taxonomy" id="749465"/>
    <lineage>
        <taxon>Eukaryota</taxon>
        <taxon>Fungi</taxon>
        <taxon>Dikarya</taxon>
        <taxon>Ascomycota</taxon>
        <taxon>Pezizomycotina</taxon>
        <taxon>Dothideomycetes</taxon>
        <taxon>Pleosporomycetidae</taxon>
        <taxon>Pleosporales</taxon>
        <taxon>Pleosporineae</taxon>
        <taxon>Didymellaceae</taxon>
        <taxon>Boeremia</taxon>
    </lineage>
</organism>
<protein>
    <submittedName>
        <fullName evidence="1">Uncharacterized protein</fullName>
    </submittedName>
</protein>
<proteinExistence type="predicted"/>
<gene>
    <name evidence="1" type="ORF">OPT61_g3643</name>
</gene>
<comment type="caution">
    <text evidence="1">The sequence shown here is derived from an EMBL/GenBank/DDBJ whole genome shotgun (WGS) entry which is preliminary data.</text>
</comment>
<name>A0ACC2IH25_9PLEO</name>
<dbReference type="Proteomes" id="UP001153331">
    <property type="component" value="Unassembled WGS sequence"/>
</dbReference>
<evidence type="ECO:0000313" key="2">
    <source>
        <dbReference type="Proteomes" id="UP001153331"/>
    </source>
</evidence>
<sequence length="1192" mass="134424">MATTESEESTSNNGDQQPLPPGKSLGHHEEAIDVVNSVVARNVPEQTACNTDFVSLQREIELLRLKVAKLEEFQAPQADEDTDDELPDFEPGIDEDLDNPNKEVWMKVWQRWLTRRRVAREIIQKVDRLQDLKHQGKLREVIERTTRVPPPPPPPPLSDLLYDMVDVIPALNHAEWNDFKHGSIANVPSAKRHVIDVLVGKPTVVWFTSTRSTSTSRHLGAGQGAVVNPIETMKPDLSNGLLPDRIRVNSRVLLLIFSKFHNQSNMFVGKKSVVFMRPFKMFLHFQQEIRDWFHMLNEKHSKKAASDTQDSEITMVRGSLVDLSDNSGRSLTPTAEALDTSKPHDGVTVSPDDELETSHYPVSLDETLIRSEEALEHMRPLMEFMDKYIIPRQTYLKSAQCSKVTFHDMWILFRPGGEVIQSEGQQAYRIVYIETSAHRAIAPWEATLLLEVPARDSQDPLRNLDASPPLPPPPKEWSEAGDNKPFKLWCVHIDTDGFTLGPVTTAFEISAFDGEKLVTDLPIYPVRLNTRWPVEQKGGVTVYDKVTPSIRDRLIERGRNFVERNSIQHAYYAGPIYRGRGKMEGQVVIDNAQVFTEDTDMERPLFGNGLPSFGPPAPYDFQSFGCSASCCYNDVVWADKHFDQRRNVNYSDLHPPVDAWGNSSTSVSQRPIAEVQKDHRLDRIKDTDYLIMSDRVFGFVLRTRRWAELDLIWISDVKYNRDKSDPPTDASERQVTNTAFDDLVLPDGHKDVILSLVAQHFRDDSQEVDIFQGKGKGLILLLHGAPGVGKTSTAEGVAEAFKKPLLQITCGDLGFTAEKVEESLARNFDLASRWGCVLLLDEADVFLASRKSAENNADLSRNALVAGETTLLLKQTTTNALAVFLRVLEYYTGILFLTTNRIGDFDEAFASRIHLSLEYPQLSKASTESILALNMRLIKKRFRQSRKTIDIEETEICSKFSKFWEENEEARLNGRQIRNACQTALALAEFEAQGSSHKDVLRPDATVRLQPMHFNTILKAYLDFAEYLNKTYGVSPEQRAKEQKLRAKERQTRKPKLTHAQSGSASSNVGGFGGAHLYNQPVQQFAPNQQAYQTPLPTHAYQVPLQTQQFYQGPMQSQQGLQIPGQYVAPNHSYAAPGMRAIDQHLSAANVEQVVSHEDTRAGHNTQYQGQSASTGPVLQYSQPQQPHARYQ</sequence>
<dbReference type="EMBL" id="JAPHNI010000191">
    <property type="protein sequence ID" value="KAJ8114483.1"/>
    <property type="molecule type" value="Genomic_DNA"/>
</dbReference>
<evidence type="ECO:0000313" key="1">
    <source>
        <dbReference type="EMBL" id="KAJ8114483.1"/>
    </source>
</evidence>
<reference evidence="1" key="1">
    <citation type="submission" date="2022-11" db="EMBL/GenBank/DDBJ databases">
        <title>Genome Sequence of Boeremia exigua.</title>
        <authorList>
            <person name="Buettner E."/>
        </authorList>
    </citation>
    <scope>NUCLEOTIDE SEQUENCE</scope>
    <source>
        <strain evidence="1">CU02</strain>
    </source>
</reference>
<keyword evidence="2" id="KW-1185">Reference proteome</keyword>
<accession>A0ACC2IH25</accession>